<sequence>MGNTLAMAAHGGLRAEQFPDEQIRYRCNVGGNCLYRNHGLLLGRVGDSKSQTSSVGSVAQHGFYAEAYGTPLSFVEASHWW</sequence>
<dbReference type="KEGG" id="mff:MFFC18_47360"/>
<evidence type="ECO:0000313" key="1">
    <source>
        <dbReference type="EMBL" id="QEG24811.1"/>
    </source>
</evidence>
<name>A0A5B9PQQ2_9BACT</name>
<dbReference type="STRING" id="980251.GCA_001642875_00828"/>
<proteinExistence type="predicted"/>
<evidence type="ECO:0000313" key="2">
    <source>
        <dbReference type="EMBL" id="QEG24813.1"/>
    </source>
</evidence>
<dbReference type="KEGG" id="mff:MFFC18_47340"/>
<dbReference type="AlphaFoldDB" id="A0A5B9PQQ2"/>
<dbReference type="EMBL" id="CP042912">
    <property type="protein sequence ID" value="QEG24813.1"/>
    <property type="molecule type" value="Genomic_DNA"/>
</dbReference>
<dbReference type="Proteomes" id="UP000322214">
    <property type="component" value="Chromosome"/>
</dbReference>
<dbReference type="EMBL" id="CP042912">
    <property type="protein sequence ID" value="QEG24811.1"/>
    <property type="molecule type" value="Genomic_DNA"/>
</dbReference>
<accession>A0A5B9PQQ2</accession>
<reference evidence="1 3" key="1">
    <citation type="submission" date="2019-08" db="EMBL/GenBank/DDBJ databases">
        <title>Deep-cultivation of Planctomycetes and their phenomic and genomic characterization uncovers novel biology.</title>
        <authorList>
            <person name="Wiegand S."/>
            <person name="Jogler M."/>
            <person name="Boedeker C."/>
            <person name="Pinto D."/>
            <person name="Vollmers J."/>
            <person name="Rivas-Marin E."/>
            <person name="Kohn T."/>
            <person name="Peeters S.H."/>
            <person name="Heuer A."/>
            <person name="Rast P."/>
            <person name="Oberbeckmann S."/>
            <person name="Bunk B."/>
            <person name="Jeske O."/>
            <person name="Meyerdierks A."/>
            <person name="Storesund J.E."/>
            <person name="Kallscheuer N."/>
            <person name="Luecker S."/>
            <person name="Lage O.M."/>
            <person name="Pohl T."/>
            <person name="Merkel B.J."/>
            <person name="Hornburger P."/>
            <person name="Mueller R.-W."/>
            <person name="Bruemmer F."/>
            <person name="Labrenz M."/>
            <person name="Spormann A.M."/>
            <person name="Op den Camp H."/>
            <person name="Overmann J."/>
            <person name="Amann R."/>
            <person name="Jetten M.S.M."/>
            <person name="Mascher T."/>
            <person name="Medema M.H."/>
            <person name="Devos D.P."/>
            <person name="Kaster A.-K."/>
            <person name="Ovreas L."/>
            <person name="Rohde M."/>
            <person name="Galperin M.Y."/>
            <person name="Jogler C."/>
        </authorList>
    </citation>
    <scope>NUCLEOTIDE SEQUENCE [LARGE SCALE GENOMIC DNA]</scope>
    <source>
        <strain evidence="1 3">FC18</strain>
    </source>
</reference>
<protein>
    <submittedName>
        <fullName evidence="1">Uncharacterized protein</fullName>
    </submittedName>
</protein>
<gene>
    <name evidence="1" type="ORF">MFFC18_47340</name>
    <name evidence="2" type="ORF">MFFC18_47360</name>
</gene>
<evidence type="ECO:0000313" key="3">
    <source>
        <dbReference type="Proteomes" id="UP000322214"/>
    </source>
</evidence>
<keyword evidence="3" id="KW-1185">Reference proteome</keyword>
<organism evidence="1 3">
    <name type="scientific">Mariniblastus fucicola</name>
    <dbReference type="NCBI Taxonomy" id="980251"/>
    <lineage>
        <taxon>Bacteria</taxon>
        <taxon>Pseudomonadati</taxon>
        <taxon>Planctomycetota</taxon>
        <taxon>Planctomycetia</taxon>
        <taxon>Pirellulales</taxon>
        <taxon>Pirellulaceae</taxon>
        <taxon>Mariniblastus</taxon>
    </lineage>
</organism>